<keyword evidence="6 8" id="KW-0067">ATP-binding</keyword>
<evidence type="ECO:0000256" key="4">
    <source>
        <dbReference type="ARBA" id="ARBA00022723"/>
    </source>
</evidence>
<evidence type="ECO:0000313" key="10">
    <source>
        <dbReference type="Proteomes" id="UP000446658"/>
    </source>
</evidence>
<feature type="binding site" evidence="8">
    <location>
        <position position="93"/>
    </location>
    <ligand>
        <name>ATP</name>
        <dbReference type="ChEBI" id="CHEBI:30616"/>
    </ligand>
</feature>
<dbReference type="GO" id="GO:0030145">
    <property type="term" value="F:manganese ion binding"/>
    <property type="evidence" value="ECO:0007669"/>
    <property type="project" value="UniProtKB-UniRule"/>
</dbReference>
<evidence type="ECO:0000256" key="6">
    <source>
        <dbReference type="ARBA" id="ARBA00022840"/>
    </source>
</evidence>
<feature type="binding site" evidence="8">
    <location>
        <position position="262"/>
    </location>
    <ligand>
        <name>Mg(2+)</name>
        <dbReference type="ChEBI" id="CHEBI:18420"/>
    </ligand>
</feature>
<feature type="binding site" evidence="8">
    <location>
        <position position="113"/>
    </location>
    <ligand>
        <name>ATP</name>
        <dbReference type="ChEBI" id="CHEBI:30616"/>
    </ligand>
</feature>
<dbReference type="AlphaFoldDB" id="A0A844G9L2"/>
<gene>
    <name evidence="8" type="primary">ydiU</name>
    <name evidence="8" type="synonym">selO</name>
    <name evidence="9" type="ORF">GKE73_01735</name>
</gene>
<dbReference type="EC" id="2.7.7.-" evidence="8"/>
<dbReference type="Pfam" id="PF02696">
    <property type="entry name" value="SelO"/>
    <property type="match status" value="1"/>
</dbReference>
<evidence type="ECO:0000256" key="5">
    <source>
        <dbReference type="ARBA" id="ARBA00022741"/>
    </source>
</evidence>
<evidence type="ECO:0000256" key="3">
    <source>
        <dbReference type="ARBA" id="ARBA00022695"/>
    </source>
</evidence>
<reference evidence="9 10" key="1">
    <citation type="submission" date="2019-11" db="EMBL/GenBank/DDBJ databases">
        <title>Draft genome sequence of Paludibacterium sp. dN18-1.</title>
        <authorList>
            <person name="Im W.-T."/>
        </authorList>
    </citation>
    <scope>NUCLEOTIDE SEQUENCE [LARGE SCALE GENOMIC DNA]</scope>
    <source>
        <strain evidence="10">dN 18-1</strain>
    </source>
</reference>
<dbReference type="GO" id="GO:0070733">
    <property type="term" value="F:AMPylase activity"/>
    <property type="evidence" value="ECO:0007669"/>
    <property type="project" value="UniProtKB-EC"/>
</dbReference>
<dbReference type="GO" id="GO:0000287">
    <property type="term" value="F:magnesium ion binding"/>
    <property type="evidence" value="ECO:0007669"/>
    <property type="project" value="UniProtKB-UniRule"/>
</dbReference>
<comment type="catalytic activity">
    <reaction evidence="8">
        <text>L-seryl-[protein] + ATP = 3-O-(5'-adenylyl)-L-seryl-[protein] + diphosphate</text>
        <dbReference type="Rhea" id="RHEA:58120"/>
        <dbReference type="Rhea" id="RHEA-COMP:9863"/>
        <dbReference type="Rhea" id="RHEA-COMP:15073"/>
        <dbReference type="ChEBI" id="CHEBI:29999"/>
        <dbReference type="ChEBI" id="CHEBI:30616"/>
        <dbReference type="ChEBI" id="CHEBI:33019"/>
        <dbReference type="ChEBI" id="CHEBI:142516"/>
        <dbReference type="EC" id="2.7.7.108"/>
    </reaction>
</comment>
<feature type="binding site" evidence="8">
    <location>
        <position position="176"/>
    </location>
    <ligand>
        <name>ATP</name>
        <dbReference type="ChEBI" id="CHEBI:30616"/>
    </ligand>
</feature>
<feature type="binding site" evidence="8">
    <location>
        <position position="92"/>
    </location>
    <ligand>
        <name>ATP</name>
        <dbReference type="ChEBI" id="CHEBI:30616"/>
    </ligand>
</feature>
<feature type="binding site" evidence="8">
    <location>
        <position position="253"/>
    </location>
    <ligand>
        <name>Mg(2+)</name>
        <dbReference type="ChEBI" id="CHEBI:18420"/>
    </ligand>
</feature>
<feature type="binding site" evidence="8">
    <location>
        <position position="183"/>
    </location>
    <ligand>
        <name>ATP</name>
        <dbReference type="ChEBI" id="CHEBI:30616"/>
    </ligand>
</feature>
<protein>
    <recommendedName>
        <fullName evidence="8">Protein nucleotidyltransferase YdiU</fullName>
        <ecNumber evidence="8">2.7.7.-</ecNumber>
    </recommendedName>
    <alternativeName>
        <fullName evidence="8">Protein adenylyltransferase YdiU</fullName>
        <ecNumber evidence="8">2.7.7.108</ecNumber>
    </alternativeName>
    <alternativeName>
        <fullName evidence="8">Protein uridylyltransferase YdiU</fullName>
        <ecNumber evidence="8">2.7.7.-</ecNumber>
    </alternativeName>
</protein>
<dbReference type="InterPro" id="IPR003846">
    <property type="entry name" value="SelO"/>
</dbReference>
<keyword evidence="7 8" id="KW-0460">Magnesium</keyword>
<comment type="caution">
    <text evidence="9">The sequence shown here is derived from an EMBL/GenBank/DDBJ whole genome shotgun (WGS) entry which is preliminary data.</text>
</comment>
<comment type="similarity">
    <text evidence="1 8">Belongs to the SELO family.</text>
</comment>
<comment type="catalytic activity">
    <reaction evidence="8">
        <text>L-seryl-[protein] + UTP = O-(5'-uridylyl)-L-seryl-[protein] + diphosphate</text>
        <dbReference type="Rhea" id="RHEA:64604"/>
        <dbReference type="Rhea" id="RHEA-COMP:9863"/>
        <dbReference type="Rhea" id="RHEA-COMP:16635"/>
        <dbReference type="ChEBI" id="CHEBI:29999"/>
        <dbReference type="ChEBI" id="CHEBI:33019"/>
        <dbReference type="ChEBI" id="CHEBI:46398"/>
        <dbReference type="ChEBI" id="CHEBI:156051"/>
    </reaction>
</comment>
<comment type="function">
    <text evidence="8">Nucleotidyltransferase involved in the post-translational modification of proteins. It can catalyze the addition of adenosine monophosphate (AMP) or uridine monophosphate (UMP) to a protein, resulting in modifications known as AMPylation and UMPylation.</text>
</comment>
<dbReference type="GO" id="GO:0005524">
    <property type="term" value="F:ATP binding"/>
    <property type="evidence" value="ECO:0007669"/>
    <property type="project" value="UniProtKB-UniRule"/>
</dbReference>
<evidence type="ECO:0000256" key="1">
    <source>
        <dbReference type="ARBA" id="ARBA00009747"/>
    </source>
</evidence>
<dbReference type="Proteomes" id="UP000446658">
    <property type="component" value="Unassembled WGS sequence"/>
</dbReference>
<evidence type="ECO:0000313" key="9">
    <source>
        <dbReference type="EMBL" id="MTD32472.1"/>
    </source>
</evidence>
<comment type="catalytic activity">
    <reaction evidence="8">
        <text>L-histidyl-[protein] + UTP = N(tele)-(5'-uridylyl)-L-histidyl-[protein] + diphosphate</text>
        <dbReference type="Rhea" id="RHEA:83891"/>
        <dbReference type="Rhea" id="RHEA-COMP:9745"/>
        <dbReference type="Rhea" id="RHEA-COMP:20239"/>
        <dbReference type="ChEBI" id="CHEBI:29979"/>
        <dbReference type="ChEBI" id="CHEBI:33019"/>
        <dbReference type="ChEBI" id="CHEBI:46398"/>
        <dbReference type="ChEBI" id="CHEBI:233474"/>
    </reaction>
</comment>
<dbReference type="EMBL" id="WLYX01000001">
    <property type="protein sequence ID" value="MTD32472.1"/>
    <property type="molecule type" value="Genomic_DNA"/>
</dbReference>
<comment type="cofactor">
    <cofactor evidence="8">
        <name>Mg(2+)</name>
        <dbReference type="ChEBI" id="CHEBI:18420"/>
    </cofactor>
    <cofactor evidence="8">
        <name>Mn(2+)</name>
        <dbReference type="ChEBI" id="CHEBI:29035"/>
    </cofactor>
</comment>
<feature type="binding site" evidence="8">
    <location>
        <position position="125"/>
    </location>
    <ligand>
        <name>ATP</name>
        <dbReference type="ChEBI" id="CHEBI:30616"/>
    </ligand>
</feature>
<feature type="binding site" evidence="8">
    <location>
        <position position="262"/>
    </location>
    <ligand>
        <name>ATP</name>
        <dbReference type="ChEBI" id="CHEBI:30616"/>
    </ligand>
</feature>
<feature type="active site" description="Proton acceptor" evidence="8">
    <location>
        <position position="252"/>
    </location>
</feature>
<proteinExistence type="inferred from homology"/>
<dbReference type="EC" id="2.7.7.108" evidence="8"/>
<evidence type="ECO:0000256" key="7">
    <source>
        <dbReference type="ARBA" id="ARBA00022842"/>
    </source>
</evidence>
<keyword evidence="2 8" id="KW-0808">Transferase</keyword>
<evidence type="ECO:0000256" key="8">
    <source>
        <dbReference type="HAMAP-Rule" id="MF_00692"/>
    </source>
</evidence>
<keyword evidence="10" id="KW-1185">Reference proteome</keyword>
<keyword evidence="4 8" id="KW-0479">Metal-binding</keyword>
<feature type="binding site" evidence="8">
    <location>
        <position position="126"/>
    </location>
    <ligand>
        <name>ATP</name>
        <dbReference type="ChEBI" id="CHEBI:30616"/>
    </ligand>
</feature>
<comment type="catalytic activity">
    <reaction evidence="8">
        <text>L-tyrosyl-[protein] + ATP = O-(5'-adenylyl)-L-tyrosyl-[protein] + diphosphate</text>
        <dbReference type="Rhea" id="RHEA:54288"/>
        <dbReference type="Rhea" id="RHEA-COMP:10136"/>
        <dbReference type="Rhea" id="RHEA-COMP:13846"/>
        <dbReference type="ChEBI" id="CHEBI:30616"/>
        <dbReference type="ChEBI" id="CHEBI:33019"/>
        <dbReference type="ChEBI" id="CHEBI:46858"/>
        <dbReference type="ChEBI" id="CHEBI:83624"/>
        <dbReference type="EC" id="2.7.7.108"/>
    </reaction>
</comment>
<dbReference type="PANTHER" id="PTHR32057:SF14">
    <property type="entry name" value="PROTEIN ADENYLYLTRANSFERASE SELO, MITOCHONDRIAL"/>
    <property type="match status" value="1"/>
</dbReference>
<dbReference type="HAMAP" id="MF_00692">
    <property type="entry name" value="SelO"/>
    <property type="match status" value="1"/>
</dbReference>
<sequence length="486" mass="53966">MTPLFSVPFGQRFQTLPPAFYRPVAPTPLADPYLVAINASLSAELGIDPDSLRQPSAVAALSGSAVPPMFRPVAALYAGHQFGGYSSQLGDGRALLLGDSVALDGRVMEWQLKGAGLTPFSRMGDGRAVLRSSIREYLCSEAMHGLGIPTTRALAIMGANEPVYRETVETAAVVTRLAESFVRFGNFEVFYHRGQHDAVRQLADYVIRHHYPECAEADNPYAAMFAQVVERTASLMADWQSVGFCHGVMNTDNMSILGLTLDYGPFGFIDGFDLAHVCNHSDYAGRYAYNQQPQVAFWNLHCLASSLLPLVSEERLLEVLNGYAARYETAYLTRLRAKLGLAESQPGDAGLIEDLLRIMHAQRVDFTLLFRRLAGFDQAGQEPVRDLFVEREAFDDWAERYRARLLLESRPAAERAAAMKRVNPKYVLRNHLAELAIRCAQDDGDFSEIERLRQCLERPFDEQPHFEAYAALPPDWAGDICVSCSS</sequence>
<keyword evidence="5 8" id="KW-0547">Nucleotide-binding</keyword>
<dbReference type="PANTHER" id="PTHR32057">
    <property type="entry name" value="PROTEIN ADENYLYLTRANSFERASE SELO, MITOCHONDRIAL"/>
    <property type="match status" value="1"/>
</dbReference>
<accession>A0A844G9L2</accession>
<comment type="catalytic activity">
    <reaction evidence="8">
        <text>L-threonyl-[protein] + ATP = 3-O-(5'-adenylyl)-L-threonyl-[protein] + diphosphate</text>
        <dbReference type="Rhea" id="RHEA:54292"/>
        <dbReference type="Rhea" id="RHEA-COMP:11060"/>
        <dbReference type="Rhea" id="RHEA-COMP:13847"/>
        <dbReference type="ChEBI" id="CHEBI:30013"/>
        <dbReference type="ChEBI" id="CHEBI:30616"/>
        <dbReference type="ChEBI" id="CHEBI:33019"/>
        <dbReference type="ChEBI" id="CHEBI:138113"/>
        <dbReference type="EC" id="2.7.7.108"/>
    </reaction>
</comment>
<organism evidence="9 10">
    <name type="scientific">Paludibacterium denitrificans</name>
    <dbReference type="NCBI Taxonomy" id="2675226"/>
    <lineage>
        <taxon>Bacteria</taxon>
        <taxon>Pseudomonadati</taxon>
        <taxon>Pseudomonadota</taxon>
        <taxon>Betaproteobacteria</taxon>
        <taxon>Neisseriales</taxon>
        <taxon>Chromobacteriaceae</taxon>
        <taxon>Paludibacterium</taxon>
    </lineage>
</organism>
<comment type="catalytic activity">
    <reaction evidence="8">
        <text>L-tyrosyl-[protein] + UTP = O-(5'-uridylyl)-L-tyrosyl-[protein] + diphosphate</text>
        <dbReference type="Rhea" id="RHEA:83887"/>
        <dbReference type="Rhea" id="RHEA-COMP:10136"/>
        <dbReference type="Rhea" id="RHEA-COMP:20238"/>
        <dbReference type="ChEBI" id="CHEBI:33019"/>
        <dbReference type="ChEBI" id="CHEBI:46398"/>
        <dbReference type="ChEBI" id="CHEBI:46858"/>
        <dbReference type="ChEBI" id="CHEBI:90602"/>
    </reaction>
</comment>
<dbReference type="NCBIfam" id="NF000658">
    <property type="entry name" value="PRK00029.1"/>
    <property type="match status" value="1"/>
</dbReference>
<keyword evidence="8" id="KW-0464">Manganese</keyword>
<evidence type="ECO:0000256" key="2">
    <source>
        <dbReference type="ARBA" id="ARBA00022679"/>
    </source>
</evidence>
<name>A0A844G9L2_9NEIS</name>
<feature type="binding site" evidence="8">
    <location>
        <position position="90"/>
    </location>
    <ligand>
        <name>ATP</name>
        <dbReference type="ChEBI" id="CHEBI:30616"/>
    </ligand>
</feature>
<dbReference type="RefSeq" id="WP_230368904.1">
    <property type="nucleotide sequence ID" value="NZ_WLYX01000001.1"/>
</dbReference>
<keyword evidence="3 8" id="KW-0548">Nucleotidyltransferase</keyword>